<dbReference type="GO" id="GO:0004069">
    <property type="term" value="F:L-aspartate:2-oxoglutarate aminotransferase activity"/>
    <property type="evidence" value="ECO:0007669"/>
    <property type="project" value="InterPro"/>
</dbReference>
<comment type="caution">
    <text evidence="1">The sequence shown here is derived from an EMBL/GenBank/DDBJ whole genome shotgun (WGS) entry which is preliminary data.</text>
</comment>
<dbReference type="Pfam" id="PF12897">
    <property type="entry name" value="Asp_aminotransf"/>
    <property type="match status" value="1"/>
</dbReference>
<sequence length="453" mass="50263">MTYPGRITFGVSVSSYYQSLSDTQLAQEATKLEELIRTIADKKFCLDMARGKPNPEQVNLSRPMLDVLNHASDLIDNTVDAANYGYIEGLPSARKLAAEILDVSSEQVLVGDSSSLSIMYDTLQHAYIHGIAGCAPFAQQLARQKELIFLCVCPGYDRHFALTEAFGFMNVPVSLTPDGPDMQQVRQWVEHDEHVKGIWCVPKYANPSGITYSDEVVRAFAALKPAAADFRIYWDNAYCMHDIFEPADELLNIFTALNECGKSNLVYEFASTSKMTFPGSGMAWVAASPDDIAELKAGFSIHRVCPNKLSQLEHVLFLQSKEKIRELMRQHAQFLRPRFELVLTKLQAQLADLGIASWSHPKGGYFISFEGLDNSAKRICALAARLGVKLTAAGACWPYGKDPRDSNIRLAPSYPTLEQLDAALDVFVTCVKYVALQLEQERRADTGANADAR</sequence>
<dbReference type="InterPro" id="IPR015424">
    <property type="entry name" value="PyrdxlP-dep_Trfase"/>
</dbReference>
<dbReference type="PANTHER" id="PTHR43799:SF1">
    <property type="entry name" value="ASPARTATE AMINOTRANSFERASE"/>
    <property type="match status" value="1"/>
</dbReference>
<evidence type="ECO:0008006" key="3">
    <source>
        <dbReference type="Google" id="ProtNLM"/>
    </source>
</evidence>
<reference evidence="2" key="1">
    <citation type="submission" date="2016-01" db="EMBL/GenBank/DDBJ databases">
        <authorList>
            <person name="Mitreva M."/>
            <person name="Pepin K.H."/>
            <person name="Mihindukulasuriya K.A."/>
            <person name="Fulton R."/>
            <person name="Fronick C."/>
            <person name="O'Laughlin M."/>
            <person name="Miner T."/>
            <person name="Herter B."/>
            <person name="Rosa B.A."/>
            <person name="Cordes M."/>
            <person name="Tomlinson C."/>
            <person name="Wollam A."/>
            <person name="Palsikar V.B."/>
            <person name="Mardis E.R."/>
            <person name="Wilson R.K."/>
        </authorList>
    </citation>
    <scope>NUCLEOTIDE SEQUENCE [LARGE SCALE GENOMIC DNA]</scope>
    <source>
        <strain evidence="2">DNF00019</strain>
    </source>
</reference>
<accession>A0A133XW13</accession>
<dbReference type="SUPFAM" id="SSF53383">
    <property type="entry name" value="PLP-dependent transferases"/>
    <property type="match status" value="1"/>
</dbReference>
<organism evidence="1 2">
    <name type="scientific">Atopobium deltae</name>
    <dbReference type="NCBI Taxonomy" id="1393034"/>
    <lineage>
        <taxon>Bacteria</taxon>
        <taxon>Bacillati</taxon>
        <taxon>Actinomycetota</taxon>
        <taxon>Coriobacteriia</taxon>
        <taxon>Coriobacteriales</taxon>
        <taxon>Atopobiaceae</taxon>
        <taxon>Atopobium</taxon>
    </lineage>
</organism>
<proteinExistence type="predicted"/>
<dbReference type="InterPro" id="IPR024551">
    <property type="entry name" value="AspAT_Ic"/>
</dbReference>
<dbReference type="InterPro" id="IPR015421">
    <property type="entry name" value="PyrdxlP-dep_Trfase_major"/>
</dbReference>
<evidence type="ECO:0000313" key="2">
    <source>
        <dbReference type="Proteomes" id="UP000070675"/>
    </source>
</evidence>
<dbReference type="Gene3D" id="3.40.640.10">
    <property type="entry name" value="Type I PLP-dependent aspartate aminotransferase-like (Major domain)"/>
    <property type="match status" value="1"/>
</dbReference>
<dbReference type="STRING" id="1393034.HMPREF3192_00502"/>
<dbReference type="PATRIC" id="fig|1393034.3.peg.483"/>
<dbReference type="Proteomes" id="UP000070675">
    <property type="component" value="Unassembled WGS sequence"/>
</dbReference>
<dbReference type="Gene3D" id="3.90.1150.10">
    <property type="entry name" value="Aspartate Aminotransferase, domain 1"/>
    <property type="match status" value="1"/>
</dbReference>
<evidence type="ECO:0000313" key="1">
    <source>
        <dbReference type="EMBL" id="KXB35137.1"/>
    </source>
</evidence>
<keyword evidence="2" id="KW-1185">Reference proteome</keyword>
<gene>
    <name evidence="1" type="ORF">HMPREF3192_00502</name>
</gene>
<dbReference type="EMBL" id="LSCR01000006">
    <property type="protein sequence ID" value="KXB35137.1"/>
    <property type="molecule type" value="Genomic_DNA"/>
</dbReference>
<dbReference type="InterPro" id="IPR015422">
    <property type="entry name" value="PyrdxlP-dep_Trfase_small"/>
</dbReference>
<dbReference type="AlphaFoldDB" id="A0A133XW13"/>
<name>A0A133XW13_9ACTN</name>
<dbReference type="PANTHER" id="PTHR43799">
    <property type="entry name" value="AMINOTRANSFERASE, PUTATIVE-RELATED"/>
    <property type="match status" value="1"/>
</dbReference>
<protein>
    <recommendedName>
        <fullName evidence="3">Aminotransferase, class I/II</fullName>
    </recommendedName>
</protein>